<comment type="caution">
    <text evidence="1">The sequence shown here is derived from an EMBL/GenBank/DDBJ whole genome shotgun (WGS) entry which is preliminary data.</text>
</comment>
<proteinExistence type="predicted"/>
<name>A0A4S4KG11_9APHY</name>
<dbReference type="AlphaFoldDB" id="A0A4S4KG11"/>
<reference evidence="1 2" key="1">
    <citation type="submission" date="2019-02" db="EMBL/GenBank/DDBJ databases">
        <title>Genome sequencing of the rare red list fungi Phlebia centrifuga.</title>
        <authorList>
            <person name="Buettner E."/>
            <person name="Kellner H."/>
        </authorList>
    </citation>
    <scope>NUCLEOTIDE SEQUENCE [LARGE SCALE GENOMIC DNA]</scope>
    <source>
        <strain evidence="1 2">DSM 108282</strain>
    </source>
</reference>
<dbReference type="EMBL" id="SGPJ01000234">
    <property type="protein sequence ID" value="THG96457.1"/>
    <property type="molecule type" value="Genomic_DNA"/>
</dbReference>
<protein>
    <submittedName>
        <fullName evidence="1">Uncharacterized protein</fullName>
    </submittedName>
</protein>
<evidence type="ECO:0000313" key="2">
    <source>
        <dbReference type="Proteomes" id="UP000309038"/>
    </source>
</evidence>
<organism evidence="1 2">
    <name type="scientific">Hermanssonia centrifuga</name>
    <dbReference type="NCBI Taxonomy" id="98765"/>
    <lineage>
        <taxon>Eukaryota</taxon>
        <taxon>Fungi</taxon>
        <taxon>Dikarya</taxon>
        <taxon>Basidiomycota</taxon>
        <taxon>Agaricomycotina</taxon>
        <taxon>Agaricomycetes</taxon>
        <taxon>Polyporales</taxon>
        <taxon>Meruliaceae</taxon>
        <taxon>Hermanssonia</taxon>
    </lineage>
</organism>
<keyword evidence="2" id="KW-1185">Reference proteome</keyword>
<dbReference type="Proteomes" id="UP000309038">
    <property type="component" value="Unassembled WGS sequence"/>
</dbReference>
<sequence length="158" mass="17342">MADVLVMLLTWNKASAPNTQASIFASFVEEPSSRYLSNALRSTGITYFSALTVMNVAQIVVESTSLQSFSPTALFIFSLTPILISRFLLDLRQVGQRDNSMETLALTRMSLGCQASLSMVTDSSGRNVPGQPEEEEDYEDVIDISNVALEKLYGRSSK</sequence>
<evidence type="ECO:0000313" key="1">
    <source>
        <dbReference type="EMBL" id="THG96457.1"/>
    </source>
</evidence>
<gene>
    <name evidence="1" type="ORF">EW026_g5376</name>
</gene>
<accession>A0A4S4KG11</accession>